<dbReference type="InterPro" id="IPR001789">
    <property type="entry name" value="Sig_transdc_resp-reg_receiver"/>
</dbReference>
<dbReference type="Pfam" id="PF06580">
    <property type="entry name" value="His_kinase"/>
    <property type="match status" value="1"/>
</dbReference>
<dbReference type="InterPro" id="IPR010559">
    <property type="entry name" value="Sig_transdc_His_kin_internal"/>
</dbReference>
<dbReference type="SMART" id="SM00448">
    <property type="entry name" value="REC"/>
    <property type="match status" value="1"/>
</dbReference>
<evidence type="ECO:0000256" key="1">
    <source>
        <dbReference type="ARBA" id="ARBA00000085"/>
    </source>
</evidence>
<protein>
    <recommendedName>
        <fullName evidence="2">histidine kinase</fullName>
        <ecNumber evidence="2">2.7.13.3</ecNumber>
    </recommendedName>
</protein>
<dbReference type="Proteomes" id="UP001596108">
    <property type="component" value="Unassembled WGS sequence"/>
</dbReference>
<dbReference type="InterPro" id="IPR003661">
    <property type="entry name" value="HisK_dim/P_dom"/>
</dbReference>
<feature type="transmembrane region" description="Helical" evidence="10">
    <location>
        <begin position="250"/>
        <end position="267"/>
    </location>
</feature>
<feature type="modified residue" description="4-aspartylphosphate" evidence="9">
    <location>
        <position position="758"/>
    </location>
</feature>
<dbReference type="SUPFAM" id="SSF47384">
    <property type="entry name" value="Homodimeric domain of signal transducing histidine kinase"/>
    <property type="match status" value="1"/>
</dbReference>
<feature type="transmembrane region" description="Helical" evidence="10">
    <location>
        <begin position="377"/>
        <end position="397"/>
    </location>
</feature>
<evidence type="ECO:0000256" key="8">
    <source>
        <dbReference type="ARBA" id="ARBA00023012"/>
    </source>
</evidence>
<comment type="catalytic activity">
    <reaction evidence="1">
        <text>ATP + protein L-histidine = ADP + protein N-phospho-L-histidine.</text>
        <dbReference type="EC" id="2.7.13.3"/>
    </reaction>
</comment>
<feature type="transmembrane region" description="Helical" evidence="10">
    <location>
        <begin position="13"/>
        <end position="34"/>
    </location>
</feature>
<dbReference type="InterPro" id="IPR008979">
    <property type="entry name" value="Galactose-bd-like_sf"/>
</dbReference>
<keyword evidence="10" id="KW-0812">Transmembrane</keyword>
<dbReference type="Gene3D" id="3.30.565.10">
    <property type="entry name" value="Histidine kinase-like ATPase, C-terminal domain"/>
    <property type="match status" value="2"/>
</dbReference>
<evidence type="ECO:0000313" key="13">
    <source>
        <dbReference type="EMBL" id="MFC5530722.1"/>
    </source>
</evidence>
<dbReference type="Pfam" id="PF02518">
    <property type="entry name" value="HATPase_c"/>
    <property type="match status" value="2"/>
</dbReference>
<feature type="domain" description="Response regulatory" evidence="12">
    <location>
        <begin position="709"/>
        <end position="825"/>
    </location>
</feature>
<feature type="domain" description="Histidine kinase" evidence="11">
    <location>
        <begin position="937"/>
        <end position="1036"/>
    </location>
</feature>
<evidence type="ECO:0000256" key="6">
    <source>
        <dbReference type="ARBA" id="ARBA00022777"/>
    </source>
</evidence>
<feature type="transmembrane region" description="Helical" evidence="10">
    <location>
        <begin position="315"/>
        <end position="334"/>
    </location>
</feature>
<reference evidence="14" key="1">
    <citation type="journal article" date="2019" name="Int. J. Syst. Evol. Microbiol.">
        <title>The Global Catalogue of Microorganisms (GCM) 10K type strain sequencing project: providing services to taxonomists for standard genome sequencing and annotation.</title>
        <authorList>
            <consortium name="The Broad Institute Genomics Platform"/>
            <consortium name="The Broad Institute Genome Sequencing Center for Infectious Disease"/>
            <person name="Wu L."/>
            <person name="Ma J."/>
        </authorList>
    </citation>
    <scope>NUCLEOTIDE SEQUENCE [LARGE SCALE GENOMIC DNA]</scope>
    <source>
        <strain evidence="14">CGMCC 1.18578</strain>
    </source>
</reference>
<dbReference type="InterPro" id="IPR036097">
    <property type="entry name" value="HisK_dim/P_sf"/>
</dbReference>
<keyword evidence="5" id="KW-0547">Nucleotide-binding</keyword>
<keyword evidence="4" id="KW-0808">Transferase</keyword>
<dbReference type="InterPro" id="IPR011623">
    <property type="entry name" value="7TMR_DISM_rcpt_extracell_dom1"/>
</dbReference>
<dbReference type="CDD" id="cd17574">
    <property type="entry name" value="REC_OmpR"/>
    <property type="match status" value="1"/>
</dbReference>
<accession>A0ABW0R339</accession>
<dbReference type="CDD" id="cd00082">
    <property type="entry name" value="HisKA"/>
    <property type="match status" value="1"/>
</dbReference>
<dbReference type="EC" id="2.7.13.3" evidence="2"/>
<proteinExistence type="predicted"/>
<dbReference type="EMBL" id="JBHSNC010000045">
    <property type="protein sequence ID" value="MFC5530722.1"/>
    <property type="molecule type" value="Genomic_DNA"/>
</dbReference>
<evidence type="ECO:0000256" key="2">
    <source>
        <dbReference type="ARBA" id="ARBA00012438"/>
    </source>
</evidence>
<dbReference type="PANTHER" id="PTHR43047">
    <property type="entry name" value="TWO-COMPONENT HISTIDINE PROTEIN KINASE"/>
    <property type="match status" value="1"/>
</dbReference>
<dbReference type="Gene3D" id="1.10.287.130">
    <property type="match status" value="1"/>
</dbReference>
<organism evidence="13 14">
    <name type="scientific">Cohnella yongneupensis</name>
    <dbReference type="NCBI Taxonomy" id="425006"/>
    <lineage>
        <taxon>Bacteria</taxon>
        <taxon>Bacillati</taxon>
        <taxon>Bacillota</taxon>
        <taxon>Bacilli</taxon>
        <taxon>Bacillales</taxon>
        <taxon>Paenibacillaceae</taxon>
        <taxon>Cohnella</taxon>
    </lineage>
</organism>
<keyword evidence="6" id="KW-0418">Kinase</keyword>
<feature type="transmembrane region" description="Helical" evidence="10">
    <location>
        <begin position="287"/>
        <end position="303"/>
    </location>
</feature>
<evidence type="ECO:0000259" key="12">
    <source>
        <dbReference type="PROSITE" id="PS50110"/>
    </source>
</evidence>
<keyword evidence="3 9" id="KW-0597">Phosphoprotein</keyword>
<dbReference type="GO" id="GO:0005524">
    <property type="term" value="F:ATP binding"/>
    <property type="evidence" value="ECO:0007669"/>
    <property type="project" value="UniProtKB-KW"/>
</dbReference>
<dbReference type="PROSITE" id="PS50110">
    <property type="entry name" value="RESPONSE_REGULATORY"/>
    <property type="match status" value="1"/>
</dbReference>
<evidence type="ECO:0000313" key="14">
    <source>
        <dbReference type="Proteomes" id="UP001596108"/>
    </source>
</evidence>
<keyword evidence="10" id="KW-1133">Transmembrane helix</keyword>
<dbReference type="SMART" id="SM00388">
    <property type="entry name" value="HisKA"/>
    <property type="match status" value="1"/>
</dbReference>
<keyword evidence="10" id="KW-0472">Membrane</keyword>
<evidence type="ECO:0000256" key="4">
    <source>
        <dbReference type="ARBA" id="ARBA00022679"/>
    </source>
</evidence>
<dbReference type="InterPro" id="IPR005467">
    <property type="entry name" value="His_kinase_dom"/>
</dbReference>
<name>A0ABW0R339_9BACL</name>
<evidence type="ECO:0000256" key="9">
    <source>
        <dbReference type="PROSITE-ProRule" id="PRU00169"/>
    </source>
</evidence>
<dbReference type="Pfam" id="PF07695">
    <property type="entry name" value="7TMR-DISM_7TM"/>
    <property type="match status" value="1"/>
</dbReference>
<dbReference type="InterPro" id="IPR011006">
    <property type="entry name" value="CheY-like_superfamily"/>
</dbReference>
<dbReference type="PROSITE" id="PS50109">
    <property type="entry name" value="HIS_KIN"/>
    <property type="match status" value="2"/>
</dbReference>
<dbReference type="Pfam" id="PF00512">
    <property type="entry name" value="HisKA"/>
    <property type="match status" value="1"/>
</dbReference>
<dbReference type="InterPro" id="IPR036890">
    <property type="entry name" value="HATPase_C_sf"/>
</dbReference>
<feature type="domain" description="Histidine kinase" evidence="11">
    <location>
        <begin position="453"/>
        <end position="671"/>
    </location>
</feature>
<keyword evidence="7 13" id="KW-0067">ATP-binding</keyword>
<dbReference type="Pfam" id="PF00072">
    <property type="entry name" value="Response_reg"/>
    <property type="match status" value="1"/>
</dbReference>
<comment type="caution">
    <text evidence="13">The sequence shown here is derived from an EMBL/GenBank/DDBJ whole genome shotgun (WGS) entry which is preliminary data.</text>
</comment>
<dbReference type="PANTHER" id="PTHR43047:SF64">
    <property type="entry name" value="HISTIDINE KINASE CONTAINING CHEY-HOMOLOGOUS RECEIVER DOMAIN AND PAS DOMAIN-RELATED"/>
    <property type="match status" value="1"/>
</dbReference>
<sequence length="1037" mass="115802">MDVFGKTRTGIRWGLRATGFALIPLLSILLLWLINTYTVPDGTAPKAKQGEVDLGDWTFEARHTVNLDGEWTFYPEKLYEPEDFRDGRAPQSSAPYATIPNAWYGSVPVDEASQARYGTYRLIVRVSEDDRSYGIRIPNVNSAHRLYINGHFAGNGGRPAENLEAYQAENKPYLTFARADNGVLDIVLQVANLDSTNKGGFEDVQLGSQADMLLIERIHFGAEFSAIFMLLLFAGYHLTIYVLRMKDKTYLYSALYFLTMLTLIVTGGEKLTLQLVPGLPYWASMKLYDLGGFSNIMLLGAFLHHLDGKLLSRKLLYALLAPIAVYLAAVIVFPYPDYRVLGNIPWHYVMLVVIFYSYRVVRLFARREGQLSRNESMLLMGMMASITMILVFGLLYSLSLVQTDIGRRISFLAVLAFTNALLALRLANATNRTEQLTEQLVLRDKLKDEFLANTSHELKTPLHGIQNIASYLLDEKAGTLTERQRSELSLIQDTSTKLTALVNDLTDVVRMKHGDLWLQKTPLDLRVAAQTAFQVLEFELAGKEVEWENRIPPGTFALADENRVRQVLYNLIHNAIKHTKQGRIEIGGSVSGDFTTLYIEDTGIGIPREKHDAVFGYFEQADALPSDGYTGMGLGLYISRQLIDRMGGRIWVDRSEPGLGTRMAFVLPSADGRGELVLADSLVAAATEIDGQPRANDRLDIVAHDREHTVLVVDDEAANVRILLNLLGDEYNVLTALSAKEALRKLDENPAIDLLVLDVMMPEMSGIDLCRAVRESRSVIELPVLFATVKDSLHDIELCFRAGGNDFIAKPFDPKTLAARVRTLLSMKSSMEQAVRHEMAFLQAQIKPHFLYNAISSIIAFCYTDGEKAAYLLSMLSRYLRMVFERDGRTSYVPLGQELELIQAYVEIEKARFGDRLAFRLETDPGLADYKIPALTIQPFVENAIRHGLFEKEGEGTVTLTIADGNGYLRFDVSDDGVGMPDDAVYLLRYGERPEGSGIGMTNVRRRLATIPGASLTIDSALERGTRVTVYLPKSTG</sequence>
<dbReference type="SUPFAM" id="SSF49785">
    <property type="entry name" value="Galactose-binding domain-like"/>
    <property type="match status" value="1"/>
</dbReference>
<keyword evidence="14" id="KW-1185">Reference proteome</keyword>
<feature type="transmembrane region" description="Helical" evidence="10">
    <location>
        <begin position="224"/>
        <end position="243"/>
    </location>
</feature>
<feature type="transmembrane region" description="Helical" evidence="10">
    <location>
        <begin position="346"/>
        <end position="365"/>
    </location>
</feature>
<dbReference type="SUPFAM" id="SSF52172">
    <property type="entry name" value="CheY-like"/>
    <property type="match status" value="1"/>
</dbReference>
<dbReference type="SUPFAM" id="SSF55874">
    <property type="entry name" value="ATPase domain of HSP90 chaperone/DNA topoisomerase II/histidine kinase"/>
    <property type="match status" value="2"/>
</dbReference>
<evidence type="ECO:0000256" key="5">
    <source>
        <dbReference type="ARBA" id="ARBA00022741"/>
    </source>
</evidence>
<dbReference type="PRINTS" id="PR00344">
    <property type="entry name" value="BCTRLSENSOR"/>
</dbReference>
<evidence type="ECO:0000256" key="3">
    <source>
        <dbReference type="ARBA" id="ARBA00022553"/>
    </source>
</evidence>
<dbReference type="InterPro" id="IPR004358">
    <property type="entry name" value="Sig_transdc_His_kin-like_C"/>
</dbReference>
<dbReference type="RefSeq" id="WP_378112663.1">
    <property type="nucleotide sequence ID" value="NZ_JBHSNC010000045.1"/>
</dbReference>
<dbReference type="Gene3D" id="3.40.50.2300">
    <property type="match status" value="1"/>
</dbReference>
<gene>
    <name evidence="13" type="ORF">ACFPQ4_14900</name>
</gene>
<evidence type="ECO:0000256" key="7">
    <source>
        <dbReference type="ARBA" id="ARBA00022840"/>
    </source>
</evidence>
<keyword evidence="8" id="KW-0902">Two-component regulatory system</keyword>
<dbReference type="Gene3D" id="2.60.120.260">
    <property type="entry name" value="Galactose-binding domain-like"/>
    <property type="match status" value="1"/>
</dbReference>
<dbReference type="InterPro" id="IPR003594">
    <property type="entry name" value="HATPase_dom"/>
</dbReference>
<evidence type="ECO:0000256" key="10">
    <source>
        <dbReference type="SAM" id="Phobius"/>
    </source>
</evidence>
<dbReference type="SMART" id="SM00387">
    <property type="entry name" value="HATPase_c"/>
    <property type="match status" value="2"/>
</dbReference>
<evidence type="ECO:0000259" key="11">
    <source>
        <dbReference type="PROSITE" id="PS50109"/>
    </source>
</evidence>